<dbReference type="EMBL" id="JBHTMK010000020">
    <property type="protein sequence ID" value="MFD1367068.1"/>
    <property type="molecule type" value="Genomic_DNA"/>
</dbReference>
<evidence type="ECO:0000313" key="2">
    <source>
        <dbReference type="EMBL" id="MFD1367068.1"/>
    </source>
</evidence>
<protein>
    <submittedName>
        <fullName evidence="2">DUF397 domain-containing protein</fullName>
    </submittedName>
</protein>
<proteinExistence type="predicted"/>
<accession>A0ABW4A9V1</accession>
<keyword evidence="3" id="KW-1185">Reference proteome</keyword>
<comment type="caution">
    <text evidence="2">The sequence shown here is derived from an EMBL/GenBank/DDBJ whole genome shotgun (WGS) entry which is preliminary data.</text>
</comment>
<name>A0ABW4A9V1_9ACTN</name>
<sequence length="68" mass="7757">MGDGLGPCDGLDWQRSRFCVGEFHCVEWAYGDSCVYLRNSQKPDLYLCLTPAAWRCLILRIRSAWAVS</sequence>
<evidence type="ECO:0000313" key="3">
    <source>
        <dbReference type="Proteomes" id="UP001597183"/>
    </source>
</evidence>
<evidence type="ECO:0000259" key="1">
    <source>
        <dbReference type="Pfam" id="PF04149"/>
    </source>
</evidence>
<reference evidence="3" key="1">
    <citation type="journal article" date="2019" name="Int. J. Syst. Evol. Microbiol.">
        <title>The Global Catalogue of Microorganisms (GCM) 10K type strain sequencing project: providing services to taxonomists for standard genome sequencing and annotation.</title>
        <authorList>
            <consortium name="The Broad Institute Genomics Platform"/>
            <consortium name="The Broad Institute Genome Sequencing Center for Infectious Disease"/>
            <person name="Wu L."/>
            <person name="Ma J."/>
        </authorList>
    </citation>
    <scope>NUCLEOTIDE SEQUENCE [LARGE SCALE GENOMIC DNA]</scope>
    <source>
        <strain evidence="3">CCM 7526</strain>
    </source>
</reference>
<organism evidence="2 3">
    <name type="scientific">Actinoplanes sichuanensis</name>
    <dbReference type="NCBI Taxonomy" id="512349"/>
    <lineage>
        <taxon>Bacteria</taxon>
        <taxon>Bacillati</taxon>
        <taxon>Actinomycetota</taxon>
        <taxon>Actinomycetes</taxon>
        <taxon>Micromonosporales</taxon>
        <taxon>Micromonosporaceae</taxon>
        <taxon>Actinoplanes</taxon>
    </lineage>
</organism>
<gene>
    <name evidence="2" type="ORF">ACFQ5G_17080</name>
</gene>
<dbReference type="RefSeq" id="WP_378078675.1">
    <property type="nucleotide sequence ID" value="NZ_AP028461.1"/>
</dbReference>
<feature type="domain" description="DUF397" evidence="1">
    <location>
        <begin position="12"/>
        <end position="61"/>
    </location>
</feature>
<dbReference type="InterPro" id="IPR007278">
    <property type="entry name" value="DUF397"/>
</dbReference>
<dbReference type="Proteomes" id="UP001597183">
    <property type="component" value="Unassembled WGS sequence"/>
</dbReference>
<dbReference type="Pfam" id="PF04149">
    <property type="entry name" value="DUF397"/>
    <property type="match status" value="1"/>
</dbReference>